<dbReference type="RefSeq" id="WP_250139599.1">
    <property type="nucleotide sequence ID" value="NZ_JALIQP010000001.1"/>
</dbReference>
<sequence length="182" mass="19985">MHGIVHKTLKEYVVAKTDDETWATIVDRADVESTLYLPVSHYDDDDAEAILATVSEMAVQDRRAIERDFGRMLAPNLVRTFDAYIDADGGLEGVLTSLEAIVDDVAAASEETSPPDVSSRPEPAVDAVVVTYRTHRDRDYCALAHGILEGIATTFDTDATVTKTACIDDANDDACRFRVQFE</sequence>
<feature type="domain" description="Heme NO-binding" evidence="1">
    <location>
        <begin position="2"/>
        <end position="162"/>
    </location>
</feature>
<protein>
    <submittedName>
        <fullName evidence="2">Heme NO-binding domain-containing protein</fullName>
    </submittedName>
</protein>
<dbReference type="InterPro" id="IPR011644">
    <property type="entry name" value="Heme_NO-bd"/>
</dbReference>
<accession>A0ABD5PJR2</accession>
<comment type="caution">
    <text evidence="2">The sequence shown here is derived from an EMBL/GenBank/DDBJ whole genome shotgun (WGS) entry which is preliminary data.</text>
</comment>
<keyword evidence="3" id="KW-1185">Reference proteome</keyword>
<dbReference type="SUPFAM" id="SSF111126">
    <property type="entry name" value="Ligand-binding domain in the NO signalling and Golgi transport"/>
    <property type="match status" value="1"/>
</dbReference>
<dbReference type="AlphaFoldDB" id="A0ABD5PJR2"/>
<reference evidence="2 3" key="1">
    <citation type="journal article" date="2019" name="Int. J. Syst. Evol. Microbiol.">
        <title>The Global Catalogue of Microorganisms (GCM) 10K type strain sequencing project: providing services to taxonomists for standard genome sequencing and annotation.</title>
        <authorList>
            <consortium name="The Broad Institute Genomics Platform"/>
            <consortium name="The Broad Institute Genome Sequencing Center for Infectious Disease"/>
            <person name="Wu L."/>
            <person name="Ma J."/>
        </authorList>
    </citation>
    <scope>NUCLEOTIDE SEQUENCE [LARGE SCALE GENOMIC DNA]</scope>
    <source>
        <strain evidence="2 3">WLHS5</strain>
    </source>
</reference>
<evidence type="ECO:0000259" key="1">
    <source>
        <dbReference type="Pfam" id="PF07700"/>
    </source>
</evidence>
<gene>
    <name evidence="2" type="ORF">ACFO5R_02015</name>
</gene>
<dbReference type="Gene3D" id="3.90.1520.10">
    <property type="entry name" value="H-NOX domain"/>
    <property type="match status" value="1"/>
</dbReference>
<dbReference type="EMBL" id="JBHSFA010000002">
    <property type="protein sequence ID" value="MFC4540701.1"/>
    <property type="molecule type" value="Genomic_DNA"/>
</dbReference>
<organism evidence="2 3">
    <name type="scientific">Halosolutus amylolyticus</name>
    <dbReference type="NCBI Taxonomy" id="2932267"/>
    <lineage>
        <taxon>Archaea</taxon>
        <taxon>Methanobacteriati</taxon>
        <taxon>Methanobacteriota</taxon>
        <taxon>Stenosarchaea group</taxon>
        <taxon>Halobacteria</taxon>
        <taxon>Halobacteriales</taxon>
        <taxon>Natrialbaceae</taxon>
        <taxon>Halosolutus</taxon>
    </lineage>
</organism>
<dbReference type="InterPro" id="IPR038158">
    <property type="entry name" value="H-NOX_domain_sf"/>
</dbReference>
<dbReference type="Proteomes" id="UP001595898">
    <property type="component" value="Unassembled WGS sequence"/>
</dbReference>
<dbReference type="InterPro" id="IPR024096">
    <property type="entry name" value="NO_sig/Golgi_transp_ligand-bd"/>
</dbReference>
<evidence type="ECO:0000313" key="3">
    <source>
        <dbReference type="Proteomes" id="UP001595898"/>
    </source>
</evidence>
<evidence type="ECO:0000313" key="2">
    <source>
        <dbReference type="EMBL" id="MFC4540701.1"/>
    </source>
</evidence>
<dbReference type="Pfam" id="PF07700">
    <property type="entry name" value="HNOB"/>
    <property type="match status" value="1"/>
</dbReference>
<name>A0ABD5PJR2_9EURY</name>
<proteinExistence type="predicted"/>